<dbReference type="Proteomes" id="UP000568839">
    <property type="component" value="Unassembled WGS sequence"/>
</dbReference>
<dbReference type="InterPro" id="IPR025953">
    <property type="entry name" value="YlbD_coat"/>
</dbReference>
<feature type="region of interest" description="Disordered" evidence="1">
    <location>
        <begin position="126"/>
        <end position="147"/>
    </location>
</feature>
<dbReference type="AlphaFoldDB" id="A0A841PKM5"/>
<keyword evidence="3" id="KW-1185">Reference proteome</keyword>
<reference evidence="2 3" key="1">
    <citation type="submission" date="2020-08" db="EMBL/GenBank/DDBJ databases">
        <title>Genomic Encyclopedia of Type Strains, Phase IV (KMG-IV): sequencing the most valuable type-strain genomes for metagenomic binning, comparative biology and taxonomic classification.</title>
        <authorList>
            <person name="Goeker M."/>
        </authorList>
    </citation>
    <scope>NUCLEOTIDE SEQUENCE [LARGE SCALE GENOMIC DNA]</scope>
    <source>
        <strain evidence="2 3">DSM 21769</strain>
    </source>
</reference>
<gene>
    <name evidence="2" type="ORF">HNR44_001366</name>
</gene>
<evidence type="ECO:0000313" key="2">
    <source>
        <dbReference type="EMBL" id="MBB6449417.1"/>
    </source>
</evidence>
<dbReference type="Pfam" id="PF14071">
    <property type="entry name" value="YlbD_coat"/>
    <property type="match status" value="1"/>
</dbReference>
<sequence>MQENTHMDPSVREFKEFVKSHPKLVQEVRTGKTTWNGLYQDWVIIGGDDRHWHDYKETVDDPNPESVSSSSSSENAEQEDANLFNPNQTVASLMKSLGQMNISDLQNHLSQFSGVMGNVQQLMNQFQARPGSPRSDSHENPFSFRGF</sequence>
<protein>
    <recommendedName>
        <fullName evidence="4">Coat protein</fullName>
    </recommendedName>
</protein>
<feature type="compositionally biased region" description="Low complexity" evidence="1">
    <location>
        <begin position="64"/>
        <end position="75"/>
    </location>
</feature>
<dbReference type="EMBL" id="JACHHJ010000001">
    <property type="protein sequence ID" value="MBB6449417.1"/>
    <property type="molecule type" value="Genomic_DNA"/>
</dbReference>
<accession>A0A841PKM5</accession>
<evidence type="ECO:0008006" key="4">
    <source>
        <dbReference type="Google" id="ProtNLM"/>
    </source>
</evidence>
<organism evidence="2 3">
    <name type="scientific">Geomicrobium halophilum</name>
    <dbReference type="NCBI Taxonomy" id="549000"/>
    <lineage>
        <taxon>Bacteria</taxon>
        <taxon>Bacillati</taxon>
        <taxon>Bacillota</taxon>
        <taxon>Bacilli</taxon>
        <taxon>Bacillales</taxon>
        <taxon>Geomicrobium</taxon>
    </lineage>
</organism>
<feature type="region of interest" description="Disordered" evidence="1">
    <location>
        <begin position="53"/>
        <end position="84"/>
    </location>
</feature>
<evidence type="ECO:0000256" key="1">
    <source>
        <dbReference type="SAM" id="MobiDB-lite"/>
    </source>
</evidence>
<proteinExistence type="predicted"/>
<evidence type="ECO:0000313" key="3">
    <source>
        <dbReference type="Proteomes" id="UP000568839"/>
    </source>
</evidence>
<dbReference type="RefSeq" id="WP_184403303.1">
    <property type="nucleotide sequence ID" value="NZ_JACHHJ010000001.1"/>
</dbReference>
<name>A0A841PKM5_9BACL</name>
<comment type="caution">
    <text evidence="2">The sequence shown here is derived from an EMBL/GenBank/DDBJ whole genome shotgun (WGS) entry which is preliminary data.</text>
</comment>